<evidence type="ECO:0000313" key="3">
    <source>
        <dbReference type="Proteomes" id="UP000033882"/>
    </source>
</evidence>
<comment type="caution">
    <text evidence="2">The sequence shown here is derived from an EMBL/GenBank/DDBJ whole genome shotgun (WGS) entry which is preliminary data.</text>
</comment>
<dbReference type="CDD" id="cd04186">
    <property type="entry name" value="GT_2_like_c"/>
    <property type="match status" value="1"/>
</dbReference>
<dbReference type="InterPro" id="IPR001173">
    <property type="entry name" value="Glyco_trans_2-like"/>
</dbReference>
<dbReference type="EMBL" id="LCPB01000015">
    <property type="protein sequence ID" value="KKU89376.1"/>
    <property type="molecule type" value="Genomic_DNA"/>
</dbReference>
<proteinExistence type="predicted"/>
<reference evidence="2 3" key="1">
    <citation type="journal article" date="2015" name="Nature">
        <title>rRNA introns, odd ribosomes, and small enigmatic genomes across a large radiation of phyla.</title>
        <authorList>
            <person name="Brown C.T."/>
            <person name="Hug L.A."/>
            <person name="Thomas B.C."/>
            <person name="Sharon I."/>
            <person name="Castelle C.J."/>
            <person name="Singh A."/>
            <person name="Wilkins M.J."/>
            <person name="Williams K.H."/>
            <person name="Banfield J.F."/>
        </authorList>
    </citation>
    <scope>NUCLEOTIDE SEQUENCE [LARGE SCALE GENOMIC DNA]</scope>
</reference>
<evidence type="ECO:0000313" key="2">
    <source>
        <dbReference type="EMBL" id="KKU89376.1"/>
    </source>
</evidence>
<dbReference type="PANTHER" id="PTHR43179:SF7">
    <property type="entry name" value="RHAMNOSYLTRANSFERASE WBBL"/>
    <property type="match status" value="1"/>
</dbReference>
<protein>
    <submittedName>
        <fullName evidence="2">Glycosyl transferase group 2 family protein</fullName>
    </submittedName>
</protein>
<dbReference type="Pfam" id="PF00535">
    <property type="entry name" value="Glycos_transf_2"/>
    <property type="match status" value="1"/>
</dbReference>
<dbReference type="AlphaFoldDB" id="A0A0G1U5L1"/>
<organism evidence="2 3">
    <name type="scientific">Candidatus Wolfebacteria bacterium GW2011_GWA2_47_9b</name>
    <dbReference type="NCBI Taxonomy" id="1619005"/>
    <lineage>
        <taxon>Bacteria</taxon>
        <taxon>Candidatus Wolfeibacteriota</taxon>
    </lineage>
</organism>
<dbReference type="Gene3D" id="3.90.550.10">
    <property type="entry name" value="Spore Coat Polysaccharide Biosynthesis Protein SpsA, Chain A"/>
    <property type="match status" value="1"/>
</dbReference>
<evidence type="ECO:0000259" key="1">
    <source>
        <dbReference type="Pfam" id="PF00535"/>
    </source>
</evidence>
<dbReference type="SUPFAM" id="SSF53448">
    <property type="entry name" value="Nucleotide-diphospho-sugar transferases"/>
    <property type="match status" value="1"/>
</dbReference>
<dbReference type="GO" id="GO:0016740">
    <property type="term" value="F:transferase activity"/>
    <property type="evidence" value="ECO:0007669"/>
    <property type="project" value="UniProtKB-KW"/>
</dbReference>
<dbReference type="Proteomes" id="UP000033882">
    <property type="component" value="Unassembled WGS sequence"/>
</dbReference>
<gene>
    <name evidence="2" type="ORF">UY19_C0015G0016</name>
</gene>
<feature type="domain" description="Glycosyltransferase 2-like" evidence="1">
    <location>
        <begin position="8"/>
        <end position="179"/>
    </location>
</feature>
<name>A0A0G1U5L1_9BACT</name>
<sequence>MKDVAIQIVNYNTKKYLIDCIDGVFSDLRGTDLRYEVLVLDNASNDDLGDLHDRYGDKVLVSQSEKNKGFGGGHNDLAGRSNAPFLLIINPDIQFVEPKTIERLMASMRTGENCAVIGPKLVMGNGIVQEWDHGELRGLRAWVANRIGSSYWKERDRASDVAWVSGAFFLIRRDIFEQVGGFDENFFLYKEEEDLCLRIRQKGMRIKYDPAIRVIHYGSVVASKDMYMEKSIAYFKKKHATSWLSGQLAKLIHKLVK</sequence>
<dbReference type="PANTHER" id="PTHR43179">
    <property type="entry name" value="RHAMNOSYLTRANSFERASE WBBL"/>
    <property type="match status" value="1"/>
</dbReference>
<keyword evidence="2" id="KW-0808">Transferase</keyword>
<accession>A0A0G1U5L1</accession>
<dbReference type="InterPro" id="IPR029044">
    <property type="entry name" value="Nucleotide-diphossugar_trans"/>
</dbReference>